<feature type="domain" description="XS" evidence="2">
    <location>
        <begin position="436"/>
        <end position="473"/>
    </location>
</feature>
<evidence type="ECO:0000259" key="2">
    <source>
        <dbReference type="Pfam" id="PF03468"/>
    </source>
</evidence>
<dbReference type="Pfam" id="PF03468">
    <property type="entry name" value="XS"/>
    <property type="match status" value="2"/>
</dbReference>
<dbReference type="EMBL" id="JAAWWB010000730">
    <property type="protein sequence ID" value="KAG6736627.1"/>
    <property type="molecule type" value="Genomic_DNA"/>
</dbReference>
<comment type="caution">
    <text evidence="3">The sequence shown here is derived from an EMBL/GenBank/DDBJ whole genome shotgun (WGS) entry which is preliminary data.</text>
</comment>
<accession>A0A8X8C0C8</accession>
<dbReference type="Gene3D" id="3.30.70.2890">
    <property type="entry name" value="XS domain"/>
    <property type="match status" value="2"/>
</dbReference>
<sequence length="701" mass="79222">MAGGSHPKSSTLKPSSSSSSSTPAPHRKSRSESTATNNNNPRPPQSNQKLHKPTPFPKPNPGPSPKPVTSTAGPIQPPQVPPYPFPDLGPPPPPTYGFHMLERRTIVLADGSVRSYLALPPDYQDFPRPPLPPRFLLRGGHLDFLPAGPCFPPSNPDALGFPNQNQNQNKRKFDEESVKQGNSSSSDNNHHSNGKNYTLGPDNRGSGTSSVAGEMRAGKQMRICSGDDVGLANRNNNGNFGEVNKSELKKAFFHFAKVINENETDRRKYLEDGKQGRLRCVACGRFVTFQFCFFFVFFFFEYKRIFVAPDRRHGLYDVCLTCYLSVCALTYQKSGGECVFAIHLVRTCRLNNIREKAELLFFDALDMQNYRSSKDFPDMHALIMHTYSSDNADVRVDHLGLHKALCILMRWNYSMPPDNSKAYQFLPADEAGANQDDLIMWPPMVIIHNTITGKSKDGRMEGLGNRAMDSKMRGIVCPLVPFCDWHHIQWCFALSNMDLRMYKVLKSNWFGAVKREKDRRHGLYDVCLTCYLSVCALTYQKSGGECVFAIHLVRTCRLNNIREKAELLFFDALDMQNYRSSKDFPDMHALIMHTYSSDNADVRVDHLGLHKALCILMRWNYSMPPDNSKAYQFLPADEAGANQDDLIMWPPMVIIHNTITGKSKDGRMEGLGNRAMDSKMRGIVCPLVPFCDWHHIQWYLS</sequence>
<evidence type="ECO:0000256" key="1">
    <source>
        <dbReference type="SAM" id="MobiDB-lite"/>
    </source>
</evidence>
<dbReference type="InterPro" id="IPR005380">
    <property type="entry name" value="XS_domain"/>
</dbReference>
<dbReference type="Proteomes" id="UP000886885">
    <property type="component" value="Unassembled WGS sequence"/>
</dbReference>
<keyword evidence="4" id="KW-1185">Reference proteome</keyword>
<evidence type="ECO:0000313" key="3">
    <source>
        <dbReference type="EMBL" id="KAG6736627.1"/>
    </source>
</evidence>
<gene>
    <name evidence="3" type="ORF">POTOM_060500</name>
</gene>
<feature type="domain" description="XS" evidence="2">
    <location>
        <begin position="644"/>
        <end position="681"/>
    </location>
</feature>
<feature type="region of interest" description="Disordered" evidence="1">
    <location>
        <begin position="1"/>
        <end position="97"/>
    </location>
</feature>
<dbReference type="PANTHER" id="PTHR46619">
    <property type="entry name" value="RNA RECOGNITION MOTIF XS DOMAIN PROTEIN-RELATED"/>
    <property type="match status" value="1"/>
</dbReference>
<feature type="compositionally biased region" description="Pro residues" evidence="1">
    <location>
        <begin position="75"/>
        <end position="95"/>
    </location>
</feature>
<dbReference type="OrthoDB" id="1915348at2759"/>
<reference evidence="3" key="1">
    <citation type="journal article" date="2020" name="bioRxiv">
        <title>Hybrid origin of Populus tomentosa Carr. identified through genome sequencing and phylogenomic analysis.</title>
        <authorList>
            <person name="An X."/>
            <person name="Gao K."/>
            <person name="Chen Z."/>
            <person name="Li J."/>
            <person name="Yang X."/>
            <person name="Yang X."/>
            <person name="Zhou J."/>
            <person name="Guo T."/>
            <person name="Zhao T."/>
            <person name="Huang S."/>
            <person name="Miao D."/>
            <person name="Khan W.U."/>
            <person name="Rao P."/>
            <person name="Ye M."/>
            <person name="Lei B."/>
            <person name="Liao W."/>
            <person name="Wang J."/>
            <person name="Ji L."/>
            <person name="Li Y."/>
            <person name="Guo B."/>
            <person name="Mustafa N.S."/>
            <person name="Li S."/>
            <person name="Yun Q."/>
            <person name="Keller S.R."/>
            <person name="Mao J."/>
            <person name="Zhang R."/>
            <person name="Strauss S.H."/>
        </authorList>
    </citation>
    <scope>NUCLEOTIDE SEQUENCE</scope>
    <source>
        <strain evidence="3">GM15</strain>
        <tissue evidence="3">Leaf</tissue>
    </source>
</reference>
<protein>
    <recommendedName>
        <fullName evidence="2">XS domain-containing protein</fullName>
    </recommendedName>
</protein>
<dbReference type="AlphaFoldDB" id="A0A8X8C0C8"/>
<evidence type="ECO:0000313" key="4">
    <source>
        <dbReference type="Proteomes" id="UP000886885"/>
    </source>
</evidence>
<proteinExistence type="predicted"/>
<feature type="compositionally biased region" description="Low complexity" evidence="1">
    <location>
        <begin position="1"/>
        <end position="24"/>
    </location>
</feature>
<dbReference type="GO" id="GO:0031047">
    <property type="term" value="P:regulatory ncRNA-mediated gene silencing"/>
    <property type="evidence" value="ECO:0007669"/>
    <property type="project" value="InterPro"/>
</dbReference>
<organism evidence="3 4">
    <name type="scientific">Populus tomentosa</name>
    <name type="common">Chinese white poplar</name>
    <dbReference type="NCBI Taxonomy" id="118781"/>
    <lineage>
        <taxon>Eukaryota</taxon>
        <taxon>Viridiplantae</taxon>
        <taxon>Streptophyta</taxon>
        <taxon>Embryophyta</taxon>
        <taxon>Tracheophyta</taxon>
        <taxon>Spermatophyta</taxon>
        <taxon>Magnoliopsida</taxon>
        <taxon>eudicotyledons</taxon>
        <taxon>Gunneridae</taxon>
        <taxon>Pentapetalae</taxon>
        <taxon>rosids</taxon>
        <taxon>fabids</taxon>
        <taxon>Malpighiales</taxon>
        <taxon>Salicaceae</taxon>
        <taxon>Saliceae</taxon>
        <taxon>Populus</taxon>
    </lineage>
</organism>
<feature type="region of interest" description="Disordered" evidence="1">
    <location>
        <begin position="153"/>
        <end position="212"/>
    </location>
</feature>
<name>A0A8X8C0C8_POPTO</name>
<feature type="compositionally biased region" description="Pro residues" evidence="1">
    <location>
        <begin position="54"/>
        <end position="66"/>
    </location>
</feature>
<dbReference type="PANTHER" id="PTHR46619:SF3">
    <property type="entry name" value="RNA RECOGNITION MOTIF XS DOMAIN PROTEIN"/>
    <property type="match status" value="1"/>
</dbReference>
<dbReference type="InterPro" id="IPR038588">
    <property type="entry name" value="XS_domain_sf"/>
</dbReference>